<name>A0A8I3ABL8_9AGAM</name>
<dbReference type="SUPFAM" id="SSF52047">
    <property type="entry name" value="RNI-like"/>
    <property type="match status" value="1"/>
</dbReference>
<protein>
    <recommendedName>
        <fullName evidence="3">F-box domain-containing protein</fullName>
    </recommendedName>
</protein>
<keyword evidence="2" id="KW-1185">Reference proteome</keyword>
<dbReference type="AlphaFoldDB" id="A0A8I3ABL8"/>
<evidence type="ECO:0000313" key="2">
    <source>
        <dbReference type="Proteomes" id="UP000683000"/>
    </source>
</evidence>
<evidence type="ECO:0000313" key="1">
    <source>
        <dbReference type="EMBL" id="KAG6379373.1"/>
    </source>
</evidence>
<dbReference type="Proteomes" id="UP000683000">
    <property type="component" value="Unassembled WGS sequence"/>
</dbReference>
<evidence type="ECO:0008006" key="3">
    <source>
        <dbReference type="Google" id="ProtNLM"/>
    </source>
</evidence>
<dbReference type="InterPro" id="IPR032675">
    <property type="entry name" value="LRR_dom_sf"/>
</dbReference>
<comment type="caution">
    <text evidence="1">The sequence shown here is derived from an EMBL/GenBank/DDBJ whole genome shotgun (WGS) entry which is preliminary data.</text>
</comment>
<proteinExistence type="predicted"/>
<dbReference type="EMBL" id="JAGFBS010000005">
    <property type="protein sequence ID" value="KAG6379373.1"/>
    <property type="molecule type" value="Genomic_DNA"/>
</dbReference>
<dbReference type="OrthoDB" id="270763at2759"/>
<organism evidence="1 2">
    <name type="scientific">Boletus reticuloceps</name>
    <dbReference type="NCBI Taxonomy" id="495285"/>
    <lineage>
        <taxon>Eukaryota</taxon>
        <taxon>Fungi</taxon>
        <taxon>Dikarya</taxon>
        <taxon>Basidiomycota</taxon>
        <taxon>Agaricomycotina</taxon>
        <taxon>Agaricomycetes</taxon>
        <taxon>Agaricomycetidae</taxon>
        <taxon>Boletales</taxon>
        <taxon>Boletineae</taxon>
        <taxon>Boletaceae</taxon>
        <taxon>Boletoideae</taxon>
        <taxon>Boletus</taxon>
    </lineage>
</organism>
<reference evidence="1" key="1">
    <citation type="submission" date="2021-03" db="EMBL/GenBank/DDBJ databases">
        <title>Evolutionary innovations through gain and loss of genes in the ectomycorrhizal Boletales.</title>
        <authorList>
            <person name="Wu G."/>
            <person name="Miyauchi S."/>
            <person name="Morin E."/>
            <person name="Yang Z.-L."/>
            <person name="Xu J."/>
            <person name="Martin F.M."/>
        </authorList>
    </citation>
    <scope>NUCLEOTIDE SEQUENCE</scope>
    <source>
        <strain evidence="1">BR01</strain>
    </source>
</reference>
<gene>
    <name evidence="1" type="ORF">JVT61DRAFT_11837</name>
</gene>
<accession>A0A8I3ABL8</accession>
<sequence length="406" mass="44865">MTISTIISNSVPMGISHLPPELTLIIFEHAYYTPAGSPDYALLATCSLVCTLWSIQAQSLLFHKSAKLRSHAIASFHAALMSSAVRGKPMGHAVRSLDISVGGSLAGACQPQAFAQLLQACPRLYELSLSTRGLHDFDQFALAKLKGAGQRIRALNLQDCGVQSPVLFQLLGIWHRIQFLKIGTEIAAWPWRQPATTPVLRRPQANGGPNTTPQRPPARVSLYDLALSRIPQPDVLAWLLGSSVSSLCILDLHEMPGVAARQTLGIHAPHLRSLRLLQFSLQSAAFLRKCTRLEELVIYNIPIIVPLAPGLPPSIEHFSFRNPSHAFRDTLHPILDAIEVLPKLRIMTCDKNSEGLRDFETLKAKCMARGVEVVITDTPFWVYEDPTVVSRFPRRRSVSNFRLMTS</sequence>
<dbReference type="Gene3D" id="3.80.10.10">
    <property type="entry name" value="Ribonuclease Inhibitor"/>
    <property type="match status" value="1"/>
</dbReference>